<dbReference type="EMBL" id="CP009933">
    <property type="protein sequence ID" value="AKA67464.1"/>
    <property type="molecule type" value="Genomic_DNA"/>
</dbReference>
<dbReference type="HOGENOM" id="CLU_1341309_0_0_9"/>
<dbReference type="Proteomes" id="UP000033115">
    <property type="component" value="Chromosome"/>
</dbReference>
<gene>
    <name evidence="2" type="ORF">CSCA_0339</name>
</gene>
<keyword evidence="1" id="KW-1133">Transmembrane helix</keyword>
<accession>A0A0E3JYF8</accession>
<evidence type="ECO:0000256" key="1">
    <source>
        <dbReference type="SAM" id="Phobius"/>
    </source>
</evidence>
<dbReference type="KEGG" id="csq:CSCA_0339"/>
<keyword evidence="3" id="KW-1185">Reference proteome</keyword>
<proteinExistence type="predicted"/>
<dbReference type="RefSeq" id="WP_029954720.1">
    <property type="nucleotide sequence ID" value="NZ_CP009933.1"/>
</dbReference>
<keyword evidence="1" id="KW-0812">Transmembrane</keyword>
<name>A0A0E3JYF8_CLOSL</name>
<reference evidence="2 3" key="1">
    <citation type="journal article" date="2015" name="J. Biotechnol.">
        <title>Complete genome sequence of a malodorant-producing acetogen, Clostridium scatologenes ATCC 25775(T).</title>
        <authorList>
            <person name="Zhu Z."/>
            <person name="Guo T."/>
            <person name="Zheng H."/>
            <person name="Song T."/>
            <person name="Ouyang P."/>
            <person name="Xie J."/>
        </authorList>
    </citation>
    <scope>NUCLEOTIDE SEQUENCE [LARGE SCALE GENOMIC DNA]</scope>
    <source>
        <strain evidence="2 3">ATCC 25775</strain>
    </source>
</reference>
<protein>
    <submittedName>
        <fullName evidence="2">Uncharacterized protein</fullName>
    </submittedName>
</protein>
<evidence type="ECO:0000313" key="3">
    <source>
        <dbReference type="Proteomes" id="UP000033115"/>
    </source>
</evidence>
<keyword evidence="1" id="KW-0472">Membrane</keyword>
<dbReference type="AlphaFoldDB" id="A0A0E3JYF8"/>
<sequence length="209" mass="24455">MINSLPQHLITPVISFISIILGAIIGGIFGWFTTKKSTDRNIEVQNKIVEDNRKYQESIREKRSRQYANIIRLDLCTAIFQSIRLLKSFNDKNSVDMYPIPMDSEYSSGVAYLKNEFDLKELSYIYQLYGIIEKLNRDTNEFNYYDNNSYNSVKIDCAMLLKKLYGENLEKVVNMDIDSVTYKQLYENEIVKKGYRNILSKLDEICSKE</sequence>
<feature type="transmembrane region" description="Helical" evidence="1">
    <location>
        <begin position="12"/>
        <end position="32"/>
    </location>
</feature>
<evidence type="ECO:0000313" key="2">
    <source>
        <dbReference type="EMBL" id="AKA67464.1"/>
    </source>
</evidence>
<dbReference type="STRING" id="1548.CSCA_0339"/>
<organism evidence="2 3">
    <name type="scientific">Clostridium scatologenes</name>
    <dbReference type="NCBI Taxonomy" id="1548"/>
    <lineage>
        <taxon>Bacteria</taxon>
        <taxon>Bacillati</taxon>
        <taxon>Bacillota</taxon>
        <taxon>Clostridia</taxon>
        <taxon>Eubacteriales</taxon>
        <taxon>Clostridiaceae</taxon>
        <taxon>Clostridium</taxon>
    </lineage>
</organism>